<evidence type="ECO:0000313" key="4">
    <source>
        <dbReference type="EMBL" id="KAK2095971.1"/>
    </source>
</evidence>
<dbReference type="PANTHER" id="PTHR45627:SF26">
    <property type="entry name" value="ADENYLATE CYCLASE TYPE 1"/>
    <property type="match status" value="1"/>
</dbReference>
<feature type="non-terminal residue" evidence="4">
    <location>
        <position position="94"/>
    </location>
</feature>
<proteinExistence type="predicted"/>
<keyword evidence="3" id="KW-0472">Membrane</keyword>
<name>A0ABQ9UG13_SAGOE</name>
<feature type="transmembrane region" description="Helical" evidence="3">
    <location>
        <begin position="69"/>
        <end position="90"/>
    </location>
</feature>
<sequence length="94" mass="10995">YISRLLEARQTELEMADLNFFTLKYKHVEREQKYHQLQDEYFTSAVVLTLILAALFGLVYLLIIPQSVAVLLLLVFCICFLVACILYLHITRVQ</sequence>
<feature type="transmembrane region" description="Helical" evidence="3">
    <location>
        <begin position="41"/>
        <end position="63"/>
    </location>
</feature>
<keyword evidence="5" id="KW-1185">Reference proteome</keyword>
<accession>A0ABQ9UG13</accession>
<comment type="caution">
    <text evidence="4">The sequence shown here is derived from an EMBL/GenBank/DDBJ whole genome shotgun (WGS) entry which is preliminary data.</text>
</comment>
<organism evidence="4 5">
    <name type="scientific">Saguinus oedipus</name>
    <name type="common">Cotton-top tamarin</name>
    <name type="synonym">Oedipomidas oedipus</name>
    <dbReference type="NCBI Taxonomy" id="9490"/>
    <lineage>
        <taxon>Eukaryota</taxon>
        <taxon>Metazoa</taxon>
        <taxon>Chordata</taxon>
        <taxon>Craniata</taxon>
        <taxon>Vertebrata</taxon>
        <taxon>Euteleostomi</taxon>
        <taxon>Mammalia</taxon>
        <taxon>Eutheria</taxon>
        <taxon>Euarchontoglires</taxon>
        <taxon>Primates</taxon>
        <taxon>Haplorrhini</taxon>
        <taxon>Platyrrhini</taxon>
        <taxon>Cebidae</taxon>
        <taxon>Callitrichinae</taxon>
        <taxon>Saguinus</taxon>
    </lineage>
</organism>
<evidence type="ECO:0000256" key="2">
    <source>
        <dbReference type="ARBA" id="ARBA00023239"/>
    </source>
</evidence>
<protein>
    <submittedName>
        <fullName evidence="4">Adenylate cyclase type 1</fullName>
    </submittedName>
</protein>
<evidence type="ECO:0000313" key="5">
    <source>
        <dbReference type="Proteomes" id="UP001266305"/>
    </source>
</evidence>
<dbReference type="Proteomes" id="UP001266305">
    <property type="component" value="Unassembled WGS sequence"/>
</dbReference>
<dbReference type="PANTHER" id="PTHR45627">
    <property type="entry name" value="ADENYLATE CYCLASE TYPE 1"/>
    <property type="match status" value="1"/>
</dbReference>
<keyword evidence="2" id="KW-0456">Lyase</keyword>
<evidence type="ECO:0000256" key="3">
    <source>
        <dbReference type="SAM" id="Phobius"/>
    </source>
</evidence>
<reference evidence="4 5" key="1">
    <citation type="submission" date="2023-05" db="EMBL/GenBank/DDBJ databases">
        <title>B98-5 Cell Line De Novo Hybrid Assembly: An Optical Mapping Approach.</title>
        <authorList>
            <person name="Kananen K."/>
            <person name="Auerbach J.A."/>
            <person name="Kautto E."/>
            <person name="Blachly J.S."/>
        </authorList>
    </citation>
    <scope>NUCLEOTIDE SEQUENCE [LARGE SCALE GENOMIC DNA]</scope>
    <source>
        <strain evidence="4">B95-8</strain>
        <tissue evidence="4">Cell line</tissue>
    </source>
</reference>
<keyword evidence="1" id="KW-0547">Nucleotide-binding</keyword>
<dbReference type="EMBL" id="JASSZA010000012">
    <property type="protein sequence ID" value="KAK2095971.1"/>
    <property type="molecule type" value="Genomic_DNA"/>
</dbReference>
<keyword evidence="3" id="KW-0812">Transmembrane</keyword>
<keyword evidence="3" id="KW-1133">Transmembrane helix</keyword>
<evidence type="ECO:0000256" key="1">
    <source>
        <dbReference type="ARBA" id="ARBA00022741"/>
    </source>
</evidence>
<gene>
    <name evidence="4" type="primary">ADCY1_2</name>
    <name evidence="4" type="ORF">P7K49_025005</name>
</gene>
<feature type="non-terminal residue" evidence="4">
    <location>
        <position position="1"/>
    </location>
</feature>